<proteinExistence type="predicted"/>
<comment type="caution">
    <text evidence="1">The sequence shown here is derived from an EMBL/GenBank/DDBJ whole genome shotgun (WGS) entry which is preliminary data.</text>
</comment>
<evidence type="ECO:0000313" key="1">
    <source>
        <dbReference type="EMBL" id="CAL1276065.1"/>
    </source>
</evidence>
<gene>
    <name evidence="1" type="ORF">LARSCL_LOCUS8446</name>
</gene>
<dbReference type="EMBL" id="CAXIEN010000090">
    <property type="protein sequence ID" value="CAL1276065.1"/>
    <property type="molecule type" value="Genomic_DNA"/>
</dbReference>
<sequence>MQQKIYSRPSFKDAHAFTYWRETIPL</sequence>
<organism evidence="1 2">
    <name type="scientific">Larinioides sclopetarius</name>
    <dbReference type="NCBI Taxonomy" id="280406"/>
    <lineage>
        <taxon>Eukaryota</taxon>
        <taxon>Metazoa</taxon>
        <taxon>Ecdysozoa</taxon>
        <taxon>Arthropoda</taxon>
        <taxon>Chelicerata</taxon>
        <taxon>Arachnida</taxon>
        <taxon>Araneae</taxon>
        <taxon>Araneomorphae</taxon>
        <taxon>Entelegynae</taxon>
        <taxon>Araneoidea</taxon>
        <taxon>Araneidae</taxon>
        <taxon>Larinioides</taxon>
    </lineage>
</organism>
<accession>A0AAV1ZWL2</accession>
<evidence type="ECO:0000313" key="2">
    <source>
        <dbReference type="Proteomes" id="UP001497382"/>
    </source>
</evidence>
<name>A0AAV1ZWL2_9ARAC</name>
<dbReference type="Proteomes" id="UP001497382">
    <property type="component" value="Unassembled WGS sequence"/>
</dbReference>
<reference evidence="1 2" key="1">
    <citation type="submission" date="2024-04" db="EMBL/GenBank/DDBJ databases">
        <authorList>
            <person name="Rising A."/>
            <person name="Reimegard J."/>
            <person name="Sonavane S."/>
            <person name="Akerstrom W."/>
            <person name="Nylinder S."/>
            <person name="Hedman E."/>
            <person name="Kallberg Y."/>
        </authorList>
    </citation>
    <scope>NUCLEOTIDE SEQUENCE [LARGE SCALE GENOMIC DNA]</scope>
</reference>
<dbReference type="AlphaFoldDB" id="A0AAV1ZWL2"/>
<protein>
    <submittedName>
        <fullName evidence="1">Uncharacterized protein</fullName>
    </submittedName>
</protein>
<keyword evidence="2" id="KW-1185">Reference proteome</keyword>